<dbReference type="Pfam" id="PF01477">
    <property type="entry name" value="PLAT"/>
    <property type="match status" value="1"/>
</dbReference>
<dbReference type="SMART" id="SM00303">
    <property type="entry name" value="GPS"/>
    <property type="match status" value="1"/>
</dbReference>
<reference evidence="15 16" key="1">
    <citation type="journal article" date="2018" name="Nat. Ecol. Evol.">
        <title>Genomic signatures of mitonuclear coevolution across populations of Tigriopus californicus.</title>
        <authorList>
            <person name="Barreto F.S."/>
            <person name="Watson E.T."/>
            <person name="Lima T.G."/>
            <person name="Willett C.S."/>
            <person name="Edmands S."/>
            <person name="Li W."/>
            <person name="Burton R.S."/>
        </authorList>
    </citation>
    <scope>NUCLEOTIDE SEQUENCE [LARGE SCALE GENOMIC DNA]</scope>
    <source>
        <strain evidence="15 16">San Diego</strain>
    </source>
</reference>
<feature type="transmembrane region" description="Helical" evidence="12">
    <location>
        <begin position="4000"/>
        <end position="4020"/>
    </location>
</feature>
<evidence type="ECO:0000256" key="12">
    <source>
        <dbReference type="SAM" id="Phobius"/>
    </source>
</evidence>
<dbReference type="InterPro" id="IPR010255">
    <property type="entry name" value="Haem_peroxidase_sf"/>
</dbReference>
<dbReference type="EMBL" id="VCGU01000011">
    <property type="protein sequence ID" value="TRY67942.1"/>
    <property type="molecule type" value="Genomic_DNA"/>
</dbReference>
<dbReference type="GO" id="GO:0020037">
    <property type="term" value="F:heme binding"/>
    <property type="evidence" value="ECO:0007669"/>
    <property type="project" value="InterPro"/>
</dbReference>
<dbReference type="GO" id="GO:0006979">
    <property type="term" value="P:response to oxidative stress"/>
    <property type="evidence" value="ECO:0007669"/>
    <property type="project" value="InterPro"/>
</dbReference>
<dbReference type="InterPro" id="IPR003915">
    <property type="entry name" value="PKD_2"/>
</dbReference>
<dbReference type="Gene3D" id="1.10.640.10">
    <property type="entry name" value="Haem peroxidase domain superfamily, animal type"/>
    <property type="match status" value="1"/>
</dbReference>
<dbReference type="PANTHER" id="PTHR10877">
    <property type="entry name" value="POLYCYSTIN FAMILY MEMBER"/>
    <property type="match status" value="1"/>
</dbReference>
<dbReference type="SMART" id="SM00308">
    <property type="entry name" value="LH2"/>
    <property type="match status" value="1"/>
</dbReference>
<feature type="signal peptide" evidence="13">
    <location>
        <begin position="1"/>
        <end position="23"/>
    </location>
</feature>
<feature type="region of interest" description="Disordered" evidence="11">
    <location>
        <begin position="4546"/>
        <end position="4566"/>
    </location>
</feature>
<evidence type="ECO:0000256" key="4">
    <source>
        <dbReference type="ARBA" id="ARBA00022729"/>
    </source>
</evidence>
<feature type="transmembrane region" description="Helical" evidence="12">
    <location>
        <begin position="4413"/>
        <end position="4435"/>
    </location>
</feature>
<feature type="transmembrane region" description="Helical" evidence="12">
    <location>
        <begin position="3910"/>
        <end position="3939"/>
    </location>
</feature>
<keyword evidence="5 12" id="KW-1133">Transmembrane helix</keyword>
<evidence type="ECO:0000256" key="9">
    <source>
        <dbReference type="PIRSR" id="PIRSR619791-2"/>
    </source>
</evidence>
<keyword evidence="16" id="KW-1185">Reference proteome</keyword>
<comment type="similarity">
    <text evidence="2">Belongs to the polycystin family.</text>
</comment>
<name>A0A553NR72_TIGCA</name>
<dbReference type="InterPro" id="IPR013122">
    <property type="entry name" value="PKD1_2_channel"/>
</dbReference>
<dbReference type="Pfam" id="PF02010">
    <property type="entry name" value="REJ"/>
    <property type="match status" value="1"/>
</dbReference>
<evidence type="ECO:0000256" key="5">
    <source>
        <dbReference type="ARBA" id="ARBA00022989"/>
    </source>
</evidence>
<dbReference type="InterPro" id="IPR046791">
    <property type="entry name" value="Polycystin_dom"/>
</dbReference>
<dbReference type="PANTHER" id="PTHR10877:SF150">
    <property type="entry name" value="REJ DOMAIN-CONTAINING PROTEIN"/>
    <property type="match status" value="1"/>
</dbReference>
<evidence type="ECO:0000256" key="7">
    <source>
        <dbReference type="ARBA" id="ARBA00023180"/>
    </source>
</evidence>
<accession>A0A553NR72</accession>
<feature type="transmembrane region" description="Helical" evidence="12">
    <location>
        <begin position="4373"/>
        <end position="4393"/>
    </location>
</feature>
<feature type="binding site" description="axial binding residue" evidence="9">
    <location>
        <position position="957"/>
    </location>
    <ligand>
        <name>heme b</name>
        <dbReference type="ChEBI" id="CHEBI:60344"/>
    </ligand>
    <ligandPart>
        <name>Fe</name>
        <dbReference type="ChEBI" id="CHEBI:18248"/>
    </ligandPart>
</feature>
<comment type="subcellular location">
    <subcellularLocation>
        <location evidence="1">Membrane</location>
        <topology evidence="1">Multi-pass membrane protein</topology>
    </subcellularLocation>
</comment>
<dbReference type="PROSITE" id="PS50292">
    <property type="entry name" value="PEROXIDASE_3"/>
    <property type="match status" value="1"/>
</dbReference>
<evidence type="ECO:0000256" key="2">
    <source>
        <dbReference type="ARBA" id="ARBA00007200"/>
    </source>
</evidence>
<feature type="transmembrane region" description="Helical" evidence="12">
    <location>
        <begin position="3799"/>
        <end position="3822"/>
    </location>
</feature>
<dbReference type="GO" id="GO:0016020">
    <property type="term" value="C:membrane"/>
    <property type="evidence" value="ECO:0007669"/>
    <property type="project" value="UniProtKB-SubCell"/>
</dbReference>
<dbReference type="Gene3D" id="2.60.60.20">
    <property type="entry name" value="PLAT/LH2 domain"/>
    <property type="match status" value="1"/>
</dbReference>
<evidence type="ECO:0000256" key="3">
    <source>
        <dbReference type="ARBA" id="ARBA00022692"/>
    </source>
</evidence>
<dbReference type="GO" id="GO:0004601">
    <property type="term" value="F:peroxidase activity"/>
    <property type="evidence" value="ECO:0007669"/>
    <property type="project" value="InterPro"/>
</dbReference>
<keyword evidence="3 12" id="KW-0812">Transmembrane</keyword>
<evidence type="ECO:0000313" key="15">
    <source>
        <dbReference type="EMBL" id="TRY67942.1"/>
    </source>
</evidence>
<feature type="transmembrane region" description="Helical" evidence="12">
    <location>
        <begin position="4323"/>
        <end position="4345"/>
    </location>
</feature>
<feature type="transmembrane region" description="Helical" evidence="12">
    <location>
        <begin position="4471"/>
        <end position="4499"/>
    </location>
</feature>
<gene>
    <name evidence="15" type="ORF">TCAL_03762</name>
</gene>
<feature type="transmembrane region" description="Helical" evidence="12">
    <location>
        <begin position="3876"/>
        <end position="3898"/>
    </location>
</feature>
<proteinExistence type="inferred from homology"/>
<dbReference type="SUPFAM" id="SSF49723">
    <property type="entry name" value="Lipase/lipooxygenase domain (PLAT/LH2 domain)"/>
    <property type="match status" value="1"/>
</dbReference>
<comment type="caution">
    <text evidence="15">The sequence shown here is derived from an EMBL/GenBank/DDBJ whole genome shotgun (WGS) entry which is preliminary data.</text>
</comment>
<dbReference type="PROSITE" id="PS50095">
    <property type="entry name" value="PLAT"/>
    <property type="match status" value="1"/>
</dbReference>
<dbReference type="GO" id="GO:0005509">
    <property type="term" value="F:calcium ion binding"/>
    <property type="evidence" value="ECO:0007669"/>
    <property type="project" value="InterPro"/>
</dbReference>
<keyword evidence="9" id="KW-0479">Metal-binding</keyword>
<dbReference type="InterPro" id="IPR019791">
    <property type="entry name" value="Haem_peroxidase_animal"/>
</dbReference>
<organism evidence="15 16">
    <name type="scientific">Tigriopus californicus</name>
    <name type="common">Marine copepod</name>
    <dbReference type="NCBI Taxonomy" id="6832"/>
    <lineage>
        <taxon>Eukaryota</taxon>
        <taxon>Metazoa</taxon>
        <taxon>Ecdysozoa</taxon>
        <taxon>Arthropoda</taxon>
        <taxon>Crustacea</taxon>
        <taxon>Multicrustacea</taxon>
        <taxon>Hexanauplia</taxon>
        <taxon>Copepoda</taxon>
        <taxon>Harpacticoida</taxon>
        <taxon>Harpacticidae</taxon>
        <taxon>Tigriopus</taxon>
    </lineage>
</organism>
<dbReference type="Pfam" id="PF03098">
    <property type="entry name" value="An_peroxidase"/>
    <property type="match status" value="1"/>
</dbReference>
<keyword evidence="9" id="KW-0408">Iron</keyword>
<sequence length="4625" mass="519575">MAMASFLTTIQLSSVIVTQLVTSANMKNSTCDTDAGCIQPYYYNNHNNHSSFMHCVNGRCEEEEEERHCQNSGDCSEGQACIKGNCIQIPLGSVKFCTSNRTCPPDFVCHIARNLCVKELCLSGRDCPGDMWCIRRKCRGQPCTDDRLCPPNQICEANHCSPLQTKANSTTCRDGKCQLSPPCWYNSDCPQDHVCLKNVCAQVMCKEPNQCPKNSKCNPESGFCKSMDCVRHEDCLANQKCQHRICVVHKDGQCDLHLDCPIKQICHEGRCISKSCQHDQDCADNRLVCHPDKFCTAHEDFVTGMHMEKARQISVVSDILESPLAVKPSMPIDDHTLQKLIGIELVGFSGFECLVGTKMYTCSLDTTTSKTEKNFPSLEALLHEAWETTLRDEEIGLEEGCHFQNTCPKSRSARSKRQSLYDYSNETFLESAPLNAYGDQPTSGVIRIGATIDIPANAGVQRRPLERNLQGDPAFKAASLYSDILLSTTEKLAHKLGLNPIQAAVGLGRQRANCIWKQPAQLRSAELPRACTEQGFRQIGVNGVNPRIYRSHSGACNNLHPRRKHFGLLSLPFDRLIRGDYHDGISKFRRSRFDGSPLPNPRSISLGVTKVVRRSSRNRGRNLPDPNVNTFFVFFGQFLAHDFSNTLVRSITNSTPVFGAAHTARGSGAATSCCGPLPLNFDVTNVNNTANTFIEGNAASRSFCIPFRIPPNDPYWSRKAPNKRWQCMAQITTGSVPPFSCKLGPRQIMTQISHWLDLSQIYNSKKSYFDALNAQLNTPFLRTSGNNYMPLCFTTVPPPGTPVNSCPACLQSARRNGLVSRGNCFIGGDFRTNENLGLAAIQTIFVRFHNFVANKLPTAWPSRIRLEEARRICVAMYQHIVYNEYLPLLIGTNQTFGEIRFDPSIIRRFLVKKTQGQRMMRKYKLFSRRRGYSRQYNRNMDVGVMNVFATASFRFGHAMIPDQVQVLDENLSNITSLNAHNLVFDWFRFRVNRFEEDLLRGMIATPAGRVDGFFSRAAREIFNFDGPSIPFPSNNGGNDLLAWNINRGRDHGLGAFHQYVKLARGEDITGWDWFAKNLIYGRAMTTMLKQLYKSYKDTDTYILGLLEKPPARGGRRLHVLGPTHASLVGSQFARFRRADRFFYEEGTSRLTRFSPRELAQIKRITMARLLCDSSVGKSGPTNLKYPLRVFRRVTPQNPFVQCTSIPQIDWTVFKQSLPNTVELSYSAAAGPENEVYPETCWNRCLAQKPDLQVIAFTKTRTDELICFCPNTPAVTFNDGPLVTCNSVNGCPHPVELKVNFGDGSGDLIYNYELGETINVWTHMYTYPGEFMTVVIVKNILTGKLESSYHTFTVYEDIVNPPAIPQDVELSCPHLMRPGQYFQCTVFLRIGTNLKINLKMMDDITGRVDVNTNALRVPNYWFDIPGQVFPLQAYNDSTQVTSGASFFYAFPSTAFNALVNVSKIEIAVKTGGLLKFSIARPICPSGTVWCSLTKICETNCVDSFQSSSSPLRCPAEEEKEVCSLEASCRNQLSCPLSDSVKTDPSSYNELWSFEMSVSPPPSTGGKVVLNIPKATFVDPKRAGNEYLLRDVPAFPRGSILIAQCPDPANCPQIYFRPAKPYEIPDIPITSVIEGVFKLGPVASPKMQHSIRVVTVESRHLRIEQRFFCDKPTEKTVTLEVKTHDGDNLDVISTPTISCQYPIMEIYDLSLANPNNALHIPFKVIKPLPTQQEIQSRVTPNRTDYLAEMWLVTDQVFTWDVKFGSGSHVIVNWTETQQAEVCSVTGDAITPTPGGGITVNTVADTPCIFPFRYDHADKILHYGCTNVSALSTKPICATSVDLDNVATEVGICNAVCHVQNERLVEVDEAPLNVSTIKEGNTVFRNDYRLPVETTISLQRVFTVPGTIYSLELHAQNNLVPEDQAHLTWSVICANPINPDDWSIDYEPYIRPGNRFKLKLSIVPNVPLPTRPVLRFFPIQGRQVLNNNIKIDKKNPLTFFVANSTMDDPDCSAPDQKRCVTEYEFTEIGVFPTVNSGANGLEIEIGLIFEDSDLSQGFSVEFKNPISSIKYYHDTQLTATEVISLLDEGPLSSGEWVDATVIKWDVNFVETYSVIEEPLSFKLKYTLPDSYGANEFDCDFVEDRFYLPASGHPSFQIGSFGGNARRVEYSMENVDPLGYYPPPCFMDWPQEVLPNTWRIKHCPNITEGTYTLKLAIYNPLDGWFSTDNIVVEVLSQCGPITIEDWGVITDAGEPKTFEVRLEKAGQRTCVTVDWGNGEPLALYGNFDSCRIRYPTLTPSDVGEFNYNTKVIKETRIFGIWIPLNHTSIAKVSMIPQKLKADDFDFHAVSNLKCTKPTPTYMTWKLYEAYFIPDENSQIGVKEDLIEIPIHETNPTWNLSVLAIPGLTYGIGVYKAVFRLEIETYDPEIPVFGEAFTYFQIVPSPLVPVIIEGSASKISRGWGQTLQLNPRALSIDPDAPEEKEFIYQWFCRSVLPTPEEYPFVDDNDWPIFIDSEAQVIRSPGRPKAIKPPPGCFGLGPGPLKTASGRIDFNTSSFITFSRTFEFTLILSKDTRKAITTLRVEVTSAPPPITTVACLSQEKMCFPSFQGLFVNPTKRLALVGDCVDQCEGTLSYFWSVHEITPLGGYKRLVYSQCSPGVTLATTSRTTVTTPTTTVTTAAPFVRSIASVVTTFGSKTYASSNFESDSSDLKIVTMEVEEADLFDAPTGPPSNKRRKRQALLPQDVEAIGPDLPNGCEYAFGNGQSDSRTSEDLAIRELFFELNPGLKNFRITFNVTKTVNNGQRVISSSGSSFLDIIVNQPPINGSCELSVMSTSANEGGEEWVQASSARSLKDILRVICSGWVDPDGHSITKFVFKAQKLDSEDPPVFLYAGPRADLMLVLPVGEFALQADIHESGGTYVTTIIDHKFNSYVPNEEDYKSMDVQAEINRYQSVGDGARVAQILAADASIKQLAKYFDPEERVKTLGSEVNGTNGPEKVYSDSDVAEIEQLLKDLALSNANALKSATDALSYQTLDELNQGAGLLYSITGGINKNDMTAKTMDTQGRQAAVDMIKKMNTGFEHLTSTKTVDNPNDFKAFIEGTSGSAMALIENLNKIIFAEDFDSIPPSDMEAALDMPYDTDIGEGRDADIPDDPNDAMRFNIMKLTKASAKKNVNEMLHLLDQAGKTVVMNSVQGEELKTSSPNGIKMIMARIPWAKTIGRDTTEDGWPDIPLRFEFDDSNSVIQFPLGYCPGDRKNISDPQINFRCIGEWGFVLKEWETITKVYPASARNLNAVTKQLDIDVYDADGNLVDVSDMQHWIEFIIGRMKIKDPGAVQVPVSSRANVVVANRIATLDRRKKPYIVYHELGVSIDSASLNLQIKVDKNSGNDSNIVLLLRNAKMPLLNQCHFLKKVKTISLMDGDYRDWFIPMEDVQNRTGKWYLGVLAVSNVADLDALADMMPCEEQKLTKDMITSDFNTTEYSIQAFTSGCYFLNNKTDEWESTGMTILNTSKLVTACGSNHLTSFATGFFPQINTIDFDFVFAHASFEDNLTIYLLVIICLIFYIITMIWAVLKDQNDAKALKVPLMKDNNPEHTYFYEIIVETGPLNSHATTSNVEFILSGENDETDVRQFKDPDRTTFKSGALDPFLMSTEYPLGELQYLRIWQDNTGLADNGAWYLLSVSVFDIQTGETTRFIADQWLAVDRGTFEDDVTLHAIHDEEAFNAYYHLKSTGNFKLSDDHIWWSVFSRPIRSRFSRCQRVSTCMAMLCLCMLANAMFYGTYPGRVADPYFSLGFLSFDPIDIGIGFISNLIVFPPLILAIILFKKSSVFKKRTSRFDLTLEEAKETGEFNPPPQTFTPMYKAEIASKWKSWPLGLHILAWVLVALCILGGIFIVFSYGITFGNDKTYQWTVAMISSFFSSVLITQPIYIVILTCLISLCYQRSRLVDHTNTDENHPVIYWDPAIPSQKRPRKHKPKRRVLETEFLAQLTKKKLQEMEMKTVVRDLIIYFFYVLIIFVISYGNRDPNSFLEKESLEQSVVHGALNCEVLPDDDPNYQSCDPDDVPEPYVDFMKIRDVNEWWYWMDKTLQPNVRVQPWYNGRQPYGLKGYLNDRVNRLIGYAIVRQVREELGTCKPAKVIRDNIETCTGSGGLHLEDSRDYCAGWKQYEVGGDNKNCKEADEFRYTTSTDLESAPITAGINTYGGGGYVFRIKGFIGDVEEKIQMLKDENWIDNRTRAVFVEFSVYNAQVNMFGIVTCVAEFIGGGVQPWFRVDAVRLFANVDGFGFVTTAAEILFVVAFFYYVVNLIVVMKSEGCSKFFESTWNVIDLFTVIMSLIALILYVIRMLITREMTKRFDETKGNAYIRLSYASIVDEYYTYVVSFTVFTSTLKFCRLLSFQKAFMQVAATIRLCFQGLSTFFVEFSIVFGGFTSFFYFVLKNDLENFRDFIRSLENTMAMSIGKFNFAELRAADEMAAWIFFIFSVVVNMILINMMMAIINLAFEEIKSNEADYQNRFELVDYLKRSVRELVGVQVAQPIVPLYQDEVEHELNDNSDDDNGNIEGSGDVSTDFSNKTDQLLKYIETTYLSGLVSNGDNIIHKMKATDPDDKKIINYGFDALFNGNEKKED</sequence>
<evidence type="ECO:0000313" key="16">
    <source>
        <dbReference type="Proteomes" id="UP000318571"/>
    </source>
</evidence>
<keyword evidence="6 12" id="KW-0472">Membrane</keyword>
<dbReference type="GO" id="GO:0050982">
    <property type="term" value="P:detection of mechanical stimulus"/>
    <property type="evidence" value="ECO:0007669"/>
    <property type="project" value="TreeGrafter"/>
</dbReference>
<dbReference type="GO" id="GO:0005262">
    <property type="term" value="F:calcium channel activity"/>
    <property type="evidence" value="ECO:0007669"/>
    <property type="project" value="TreeGrafter"/>
</dbReference>
<feature type="transmembrane region" description="Helical" evidence="12">
    <location>
        <begin position="3549"/>
        <end position="3571"/>
    </location>
</feature>
<dbReference type="InterPro" id="IPR002859">
    <property type="entry name" value="PKD/REJ-like"/>
</dbReference>
<feature type="domain" description="PLAT" evidence="14">
    <location>
        <begin position="3594"/>
        <end position="3713"/>
    </location>
</feature>
<dbReference type="InterPro" id="IPR001024">
    <property type="entry name" value="PLAT/LH2_dom"/>
</dbReference>
<evidence type="ECO:0000256" key="10">
    <source>
        <dbReference type="PROSITE-ProRule" id="PRU00152"/>
    </source>
</evidence>
<dbReference type="Proteomes" id="UP000318571">
    <property type="component" value="Chromosome 4"/>
</dbReference>
<evidence type="ECO:0000256" key="6">
    <source>
        <dbReference type="ARBA" id="ARBA00023136"/>
    </source>
</evidence>
<evidence type="ECO:0000256" key="13">
    <source>
        <dbReference type="SAM" id="SignalP"/>
    </source>
</evidence>
<comment type="caution">
    <text evidence="10">Lacks conserved residue(s) required for the propagation of feature annotation.</text>
</comment>
<evidence type="ECO:0000259" key="14">
    <source>
        <dbReference type="PROSITE" id="PS50095"/>
    </source>
</evidence>
<feature type="chain" id="PRO_5021985901" description="PLAT domain-containing protein" evidence="13">
    <location>
        <begin position="24"/>
        <end position="4625"/>
    </location>
</feature>
<evidence type="ECO:0000256" key="11">
    <source>
        <dbReference type="SAM" id="MobiDB-lite"/>
    </source>
</evidence>
<dbReference type="InterPro" id="IPR037120">
    <property type="entry name" value="Haem_peroxidase_sf_animal"/>
</dbReference>
<dbReference type="InterPro" id="IPR036392">
    <property type="entry name" value="PLAT/LH2_dom_sf"/>
</dbReference>
<dbReference type="PRINTS" id="PR01433">
    <property type="entry name" value="POLYCYSTIN2"/>
</dbReference>
<dbReference type="SUPFAM" id="SSF48113">
    <property type="entry name" value="Heme-dependent peroxidases"/>
    <property type="match status" value="1"/>
</dbReference>
<dbReference type="Pfam" id="PF08016">
    <property type="entry name" value="PKD_channel"/>
    <property type="match status" value="1"/>
</dbReference>
<feature type="transmembrane region" description="Helical" evidence="12">
    <location>
        <begin position="3759"/>
        <end position="3779"/>
    </location>
</feature>
<dbReference type="InterPro" id="IPR051223">
    <property type="entry name" value="Polycystin"/>
</dbReference>
<keyword evidence="7" id="KW-0325">Glycoprotein</keyword>
<dbReference type="InterPro" id="IPR000203">
    <property type="entry name" value="GPS"/>
</dbReference>
<keyword evidence="4 13" id="KW-0732">Signal</keyword>
<feature type="compositionally biased region" description="Acidic residues" evidence="11">
    <location>
        <begin position="4546"/>
        <end position="4556"/>
    </location>
</feature>
<protein>
    <recommendedName>
        <fullName evidence="14">PLAT domain-containing protein</fullName>
    </recommendedName>
</protein>
<evidence type="ECO:0000256" key="1">
    <source>
        <dbReference type="ARBA" id="ARBA00004141"/>
    </source>
</evidence>
<keyword evidence="9" id="KW-0349">Heme</keyword>
<dbReference type="STRING" id="6832.A0A553NR72"/>
<evidence type="ECO:0000256" key="8">
    <source>
        <dbReference type="PIRSR" id="PIRSR603915-2"/>
    </source>
</evidence>
<feature type="transmembrane region" description="Helical" evidence="12">
    <location>
        <begin position="4281"/>
        <end position="4302"/>
    </location>
</feature>
<dbReference type="Pfam" id="PF20519">
    <property type="entry name" value="Polycystin_dom"/>
    <property type="match status" value="1"/>
</dbReference>
<feature type="disulfide bond" evidence="8">
    <location>
        <begin position="4131"/>
        <end position="4144"/>
    </location>
</feature>